<dbReference type="RefSeq" id="WP_071662721.1">
    <property type="nucleotide sequence ID" value="NZ_LUKY01000033.1"/>
</dbReference>
<protein>
    <recommendedName>
        <fullName evidence="6">Glycosyltransferase 2-like domain-containing protein</fullName>
    </recommendedName>
</protein>
<dbReference type="InterPro" id="IPR001173">
    <property type="entry name" value="Glyco_trans_2-like"/>
</dbReference>
<keyword evidence="1" id="KW-0175">Coiled coil</keyword>
<evidence type="ECO:0000313" key="4">
    <source>
        <dbReference type="EMBL" id="OIZ94225.1"/>
    </source>
</evidence>
<dbReference type="PANTHER" id="PTHR43685:SF2">
    <property type="entry name" value="GLYCOSYLTRANSFERASE 2-LIKE DOMAIN-CONTAINING PROTEIN"/>
    <property type="match status" value="1"/>
</dbReference>
<evidence type="ECO:0000313" key="5">
    <source>
        <dbReference type="Proteomes" id="UP000183924"/>
    </source>
</evidence>
<feature type="domain" description="Glycosyltransferase 2-like" evidence="2">
    <location>
        <begin position="116"/>
        <end position="286"/>
    </location>
</feature>
<evidence type="ECO:0000256" key="1">
    <source>
        <dbReference type="SAM" id="Coils"/>
    </source>
</evidence>
<evidence type="ECO:0008006" key="6">
    <source>
        <dbReference type="Google" id="ProtNLM"/>
    </source>
</evidence>
<reference evidence="4 5" key="1">
    <citation type="submission" date="2016-03" db="EMBL/GenBank/DDBJ databases">
        <title>Comparative genomics of Rickettsiella.</title>
        <authorList>
            <person name="Chandler C."/>
            <person name="Wang Y."/>
        </authorList>
    </citation>
    <scope>NUCLEOTIDE SEQUENCE [LARGE SCALE GENOMIC DNA]</scope>
    <source>
        <strain evidence="4 5">RCFS May 2013</strain>
    </source>
</reference>
<name>A0A1J8NFW5_9COXI</name>
<accession>A0A1J8NFW5</accession>
<dbReference type="Gene3D" id="3.90.550.10">
    <property type="entry name" value="Spore Coat Polysaccharide Biosynthesis Protein SpsA, Chain A"/>
    <property type="match status" value="1"/>
</dbReference>
<sequence length="669" mass="75855">MKKFIKKQLVRFITKFVQMTYIRRLILFVCRLYYKEIAEQQEGILDNYGHAIRGLEKALHRHETSLNSLQNQLQQFVANNKHLKEQIEVVNSAVLSESTPILHHSNPTPNLAIKVSLVINTYNRLHTLPNTLNSLSYLRYPHLEVIVVDGPSTDGTRDYLQTVWANKIKIYTCNVANLSKSRNIGIMKASGDVVCFIDDDAVPEADWIDELVSAYQDNSKVAAVGGWTRDRTGVGFQTHYTVYNRNSICESDISDTLQTQPYNPHAEKFPGVIGVNSSFRRSVLLDIGGFDEEYAYCVDDADVVLRLLDAGYEVRTVPTAEVHHCLASSPNRSQPDNFCSWSQIMTSIAYFCIKNAAPATSFRRCLEQIEERKADLRQNTRYRLATNRINHTDFDRLMTEIDQFSRQGITDALAFPCRQLMKNDLTQQAQWQDFPRLLAAPQCLRLAFILEEYPPNTDDNVELSIYHLAQDLAAAGHEVTVLTQTETNQHTVNFETSLWIHRLPNDTSMAATFPKGMPSGLPDAFRHTAGRVLAELDRINERRQIDYVIGSNWNLSLAAVIASHQYPVVLYLCLQDTAAWQERILDYPKYAAQITYAGAQALQQANHILASSKTVCRDVALNFNICLDEKCITLFSVDDSCSAVQRLESILYDFNCAKGELYSPQLDSL</sequence>
<dbReference type="InterPro" id="IPR029044">
    <property type="entry name" value="Nucleotide-diphossugar_trans"/>
</dbReference>
<dbReference type="GO" id="GO:0016757">
    <property type="term" value="F:glycosyltransferase activity"/>
    <property type="evidence" value="ECO:0007669"/>
    <property type="project" value="UniProtKB-ARBA"/>
</dbReference>
<dbReference type="InterPro" id="IPR050834">
    <property type="entry name" value="Glycosyltransf_2"/>
</dbReference>
<dbReference type="OrthoDB" id="396512at2"/>
<dbReference type="Pfam" id="PF13579">
    <property type="entry name" value="Glyco_trans_4_4"/>
    <property type="match status" value="1"/>
</dbReference>
<dbReference type="EMBL" id="LUKY01000033">
    <property type="protein sequence ID" value="OIZ94225.1"/>
    <property type="molecule type" value="Genomic_DNA"/>
</dbReference>
<dbReference type="Gene3D" id="3.40.50.2000">
    <property type="entry name" value="Glycogen Phosphorylase B"/>
    <property type="match status" value="1"/>
</dbReference>
<dbReference type="PANTHER" id="PTHR43685">
    <property type="entry name" value="GLYCOSYLTRANSFERASE"/>
    <property type="match status" value="1"/>
</dbReference>
<proteinExistence type="predicted"/>
<dbReference type="STRING" id="1225476.A1D18_05055"/>
<dbReference type="Pfam" id="PF00535">
    <property type="entry name" value="Glycos_transf_2"/>
    <property type="match status" value="1"/>
</dbReference>
<organism evidence="4 5">
    <name type="scientific">Candidatus Rickettsiella isopodorum</name>
    <dbReference type="NCBI Taxonomy" id="1225476"/>
    <lineage>
        <taxon>Bacteria</taxon>
        <taxon>Pseudomonadati</taxon>
        <taxon>Pseudomonadota</taxon>
        <taxon>Gammaproteobacteria</taxon>
        <taxon>Legionellales</taxon>
        <taxon>Coxiellaceae</taxon>
        <taxon>Rickettsiella</taxon>
    </lineage>
</organism>
<evidence type="ECO:0000259" key="3">
    <source>
        <dbReference type="Pfam" id="PF13579"/>
    </source>
</evidence>
<dbReference type="SUPFAM" id="SSF53756">
    <property type="entry name" value="UDP-Glycosyltransferase/glycogen phosphorylase"/>
    <property type="match status" value="1"/>
</dbReference>
<dbReference type="InterPro" id="IPR028098">
    <property type="entry name" value="Glyco_trans_4-like_N"/>
</dbReference>
<gene>
    <name evidence="4" type="ORF">A1D18_05055</name>
</gene>
<comment type="caution">
    <text evidence="4">The sequence shown here is derived from an EMBL/GenBank/DDBJ whole genome shotgun (WGS) entry which is preliminary data.</text>
</comment>
<feature type="coiled-coil region" evidence="1">
    <location>
        <begin position="52"/>
        <end position="86"/>
    </location>
</feature>
<dbReference type="SUPFAM" id="SSF53448">
    <property type="entry name" value="Nucleotide-diphospho-sugar transferases"/>
    <property type="match status" value="1"/>
</dbReference>
<dbReference type="Proteomes" id="UP000183924">
    <property type="component" value="Unassembled WGS sequence"/>
</dbReference>
<feature type="domain" description="Glycosyltransferase subfamily 4-like N-terminal" evidence="3">
    <location>
        <begin position="464"/>
        <end position="616"/>
    </location>
</feature>
<dbReference type="AlphaFoldDB" id="A0A1J8NFW5"/>
<evidence type="ECO:0000259" key="2">
    <source>
        <dbReference type="Pfam" id="PF00535"/>
    </source>
</evidence>
<keyword evidence="5" id="KW-1185">Reference proteome</keyword>